<reference evidence="3" key="1">
    <citation type="journal article" date="2023" name="Mar. Drugs">
        <title>Gemmata algarum, a Novel Planctomycete Isolated from an Algal Mat, Displays Antimicrobial Activity.</title>
        <authorList>
            <person name="Kumar G."/>
            <person name="Kallscheuer N."/>
            <person name="Kashif M."/>
            <person name="Ahamad S."/>
            <person name="Jagadeeshwari U."/>
            <person name="Pannikurungottu S."/>
            <person name="Haufschild T."/>
            <person name="Kabuu M."/>
            <person name="Sasikala C."/>
            <person name="Jogler C."/>
            <person name="Ramana C."/>
        </authorList>
    </citation>
    <scope>NUCLEOTIDE SEQUENCE [LARGE SCALE GENOMIC DNA]</scope>
    <source>
        <strain evidence="3">JC673</strain>
    </source>
</reference>
<feature type="region of interest" description="Disordered" evidence="1">
    <location>
        <begin position="169"/>
        <end position="190"/>
    </location>
</feature>
<dbReference type="RefSeq" id="WP_320687207.1">
    <property type="nucleotide sequence ID" value="NZ_JAXBLV010000181.1"/>
</dbReference>
<dbReference type="EMBL" id="JAXBLV010000181">
    <property type="protein sequence ID" value="MDY3560668.1"/>
    <property type="molecule type" value="Genomic_DNA"/>
</dbReference>
<accession>A0ABU5F3F7</accession>
<name>A0ABU5F3F7_9BACT</name>
<dbReference type="Gene3D" id="3.30.70.2970">
    <property type="entry name" value="Protein of unknown function (DUF541), domain 2"/>
    <property type="match status" value="1"/>
</dbReference>
<organism evidence="2 3">
    <name type="scientific">Gemmata algarum</name>
    <dbReference type="NCBI Taxonomy" id="2975278"/>
    <lineage>
        <taxon>Bacteria</taxon>
        <taxon>Pseudomonadati</taxon>
        <taxon>Planctomycetota</taxon>
        <taxon>Planctomycetia</taxon>
        <taxon>Gemmatales</taxon>
        <taxon>Gemmataceae</taxon>
        <taxon>Gemmata</taxon>
    </lineage>
</organism>
<evidence type="ECO:0000313" key="2">
    <source>
        <dbReference type="EMBL" id="MDY3560668.1"/>
    </source>
</evidence>
<sequence length="217" mass="22709">MEPKRLSGVKVFGSAVLRVEPDAASLQFAVSRQAKQPKDAFQAAHTAVKGVRAYLTQAGAAGDVAASRVTLTRTFEYINGRQQPTGYSAKVAFNVLLSDLDRMEELLAGVVDAGANEIDAVEFRTTKLKEYRAEARRRAVAAGREKAENYCRAAGVVLGAVTSIEDISPDVLRGSGEGHTSQDAPADDAGSERAFAPGSIVVGAAVSLVFALAPAAS</sequence>
<comment type="caution">
    <text evidence="2">The sequence shown here is derived from an EMBL/GenBank/DDBJ whole genome shotgun (WGS) entry which is preliminary data.</text>
</comment>
<dbReference type="InterPro" id="IPR007497">
    <property type="entry name" value="SIMPL/DUF541"/>
</dbReference>
<dbReference type="PANTHER" id="PTHR34387">
    <property type="entry name" value="SLR1258 PROTEIN"/>
    <property type="match status" value="1"/>
</dbReference>
<proteinExistence type="predicted"/>
<keyword evidence="3" id="KW-1185">Reference proteome</keyword>
<dbReference type="PANTHER" id="PTHR34387:SF1">
    <property type="entry name" value="PERIPLASMIC IMMUNOGENIC PROTEIN"/>
    <property type="match status" value="1"/>
</dbReference>
<dbReference type="Proteomes" id="UP001272242">
    <property type="component" value="Unassembled WGS sequence"/>
</dbReference>
<dbReference type="Gene3D" id="3.30.110.170">
    <property type="entry name" value="Protein of unknown function (DUF541), domain 1"/>
    <property type="match status" value="1"/>
</dbReference>
<gene>
    <name evidence="2" type="ORF">R5W23_001914</name>
</gene>
<dbReference type="Pfam" id="PF04402">
    <property type="entry name" value="SIMPL"/>
    <property type="match status" value="1"/>
</dbReference>
<evidence type="ECO:0000256" key="1">
    <source>
        <dbReference type="SAM" id="MobiDB-lite"/>
    </source>
</evidence>
<protein>
    <submittedName>
        <fullName evidence="2">SIMPL domain-containing protein</fullName>
    </submittedName>
</protein>
<evidence type="ECO:0000313" key="3">
    <source>
        <dbReference type="Proteomes" id="UP001272242"/>
    </source>
</evidence>
<dbReference type="InterPro" id="IPR052022">
    <property type="entry name" value="26kDa_periplasmic_antigen"/>
</dbReference>